<organism evidence="2">
    <name type="scientific">Oscillatoriales cyanobacterium SpSt-402</name>
    <dbReference type="NCBI Taxonomy" id="2282168"/>
    <lineage>
        <taxon>Bacteria</taxon>
        <taxon>Bacillati</taxon>
        <taxon>Cyanobacteriota</taxon>
        <taxon>Cyanophyceae</taxon>
        <taxon>Oscillatoriophycideae</taxon>
        <taxon>Oscillatoriales</taxon>
    </lineage>
</organism>
<dbReference type="InterPro" id="IPR013762">
    <property type="entry name" value="Integrase-like_cat_sf"/>
</dbReference>
<dbReference type="AlphaFoldDB" id="A0A832H5A6"/>
<comment type="caution">
    <text evidence="2">The sequence shown here is derived from an EMBL/GenBank/DDBJ whole genome shotgun (WGS) entry which is preliminary data.</text>
</comment>
<gene>
    <name evidence="2" type="ORF">ENR47_09735</name>
</gene>
<evidence type="ECO:0008006" key="3">
    <source>
        <dbReference type="Google" id="ProtNLM"/>
    </source>
</evidence>
<protein>
    <recommendedName>
        <fullName evidence="3">Site-specific integrase</fullName>
    </recommendedName>
</protein>
<reference evidence="2" key="1">
    <citation type="journal article" date="2020" name="mSystems">
        <title>Genome- and Community-Level Interaction Insights into Carbon Utilization and Element Cycling Functions of Hydrothermarchaeota in Hydrothermal Sediment.</title>
        <authorList>
            <person name="Zhou Z."/>
            <person name="Liu Y."/>
            <person name="Xu W."/>
            <person name="Pan J."/>
            <person name="Luo Z.H."/>
            <person name="Li M."/>
        </authorList>
    </citation>
    <scope>NUCLEOTIDE SEQUENCE [LARGE SCALE GENOMIC DNA]</scope>
    <source>
        <strain evidence="2">SpSt-402</strain>
    </source>
</reference>
<name>A0A832H5A6_9CYAN</name>
<proteinExistence type="predicted"/>
<dbReference type="SUPFAM" id="SSF56349">
    <property type="entry name" value="DNA breaking-rejoining enzymes"/>
    <property type="match status" value="1"/>
</dbReference>
<evidence type="ECO:0000313" key="2">
    <source>
        <dbReference type="EMBL" id="HGW94547.1"/>
    </source>
</evidence>
<dbReference type="GO" id="GO:0006310">
    <property type="term" value="P:DNA recombination"/>
    <property type="evidence" value="ECO:0007669"/>
    <property type="project" value="UniProtKB-KW"/>
</dbReference>
<dbReference type="GO" id="GO:0015074">
    <property type="term" value="P:DNA integration"/>
    <property type="evidence" value="ECO:0007669"/>
    <property type="project" value="InterPro"/>
</dbReference>
<dbReference type="EMBL" id="DSRD01000608">
    <property type="protein sequence ID" value="HGW94547.1"/>
    <property type="molecule type" value="Genomic_DNA"/>
</dbReference>
<accession>A0A832H5A6</accession>
<sequence length="289" mass="34102">MNLKQFDWADWFETECSDLGRVADWVERYTKEFKPTLDSETWRTDYHNVFSKLPADVALTSTLLHEMLLTIQAEHPNSRQQRRFALAFERLGKFAGLEVNFSHLRGNYSASEVEPRDIPSDQLIAQSFCQIPDSGWRWVFGMVATFGLRSHEVFYLDTEELQQCGYMVAVKEGKTGQRLVWACYPEWVEAFDLRSPQFPQVTAKNHSDYTRRWCHYFQGRFSFTALDMRHAWAIRSLECNVPYALSAMQMGHSVTVHEKTYHRWIKRETHQRAFDAVMWREARPRPGQR</sequence>
<keyword evidence="1" id="KW-0233">DNA recombination</keyword>
<dbReference type="GO" id="GO:0003677">
    <property type="term" value="F:DNA binding"/>
    <property type="evidence" value="ECO:0007669"/>
    <property type="project" value="InterPro"/>
</dbReference>
<dbReference type="Gene3D" id="1.10.443.10">
    <property type="entry name" value="Intergrase catalytic core"/>
    <property type="match status" value="1"/>
</dbReference>
<evidence type="ECO:0000256" key="1">
    <source>
        <dbReference type="ARBA" id="ARBA00023172"/>
    </source>
</evidence>
<dbReference type="InterPro" id="IPR011010">
    <property type="entry name" value="DNA_brk_join_enz"/>
</dbReference>